<dbReference type="InterPro" id="IPR036884">
    <property type="entry name" value="2Fe-2S-bd_dom_sf"/>
</dbReference>
<dbReference type="CDD" id="cd00207">
    <property type="entry name" value="fer2"/>
    <property type="match status" value="1"/>
</dbReference>
<gene>
    <name evidence="7" type="ORF">AAIR29_04230</name>
</gene>
<evidence type="ECO:0000256" key="5">
    <source>
        <dbReference type="ARBA" id="ARBA00023004"/>
    </source>
</evidence>
<accession>A0ABU9X9X1</accession>
<dbReference type="PROSITE" id="PS51387">
    <property type="entry name" value="FAD_PCMH"/>
    <property type="match status" value="1"/>
</dbReference>
<dbReference type="SUPFAM" id="SSF47741">
    <property type="entry name" value="CO dehydrogenase ISP C-domain like"/>
    <property type="match status" value="1"/>
</dbReference>
<name>A0ABU9X9X1_9GAMM</name>
<evidence type="ECO:0000313" key="7">
    <source>
        <dbReference type="EMBL" id="MEN2750835.1"/>
    </source>
</evidence>
<dbReference type="InterPro" id="IPR016166">
    <property type="entry name" value="FAD-bd_PCMH"/>
</dbReference>
<dbReference type="Pfam" id="PF00111">
    <property type="entry name" value="Fer2"/>
    <property type="match status" value="1"/>
</dbReference>
<dbReference type="PANTHER" id="PTHR45444">
    <property type="entry name" value="XANTHINE DEHYDROGENASE"/>
    <property type="match status" value="1"/>
</dbReference>
<sequence>MISFYLNEKRHEITQLNPNTTVLEYLRSYEHQTDTKEGCGSGDCGACTIMAQRLPSHATSESSDSTPFYTFNSCITLLSLMDGHHLMTASYLADNPAHHPERALLHPAQQAMVDCHGSQCGFCTPGFVMSLANVYENHRMQHNHVKPVTAKQDVTNGEQGDNDLSYDDIVASISGNLCRCTGYRPIIEAGLMMGKIGRQRDADQTVAKDLTISLATDVMANDKKSLPKSTATNIVDQASTSTLALAKGIRQLFIPKSMDELDELLALYPTATIWAGGTDLGLSITQHLVDHETIIQLSAIDELKSWSLSDLESQSTSDSANNTSIEAKTLRLGAGMTYQQMLPILEQYFPAFATLFARIASPQIRNMGTLGGNIANASPIGDLPPILLALDARVHLRHCGPDNNNDNSAEKMSDKDTVNKNEYDKKSYIDEIISLTEFFVDYKKTKLRAGSYIVAIDIPLMQDNQQLFIHKISKRYEDDISACLVAVRIDLSTDGTSIDHAKIGLGGMAAIPLLAKNCQQALLGQPLEVASFESAAKALPMDVSPLTDVRASREYRLHVVQRLLIKCGKQLITETQTERESS</sequence>
<dbReference type="SMART" id="SM01092">
    <property type="entry name" value="CO_deh_flav_C"/>
    <property type="match status" value="1"/>
</dbReference>
<dbReference type="InterPro" id="IPR002888">
    <property type="entry name" value="2Fe-2S-bd"/>
</dbReference>
<dbReference type="InterPro" id="IPR036683">
    <property type="entry name" value="CO_DH_flav_C_dom_sf"/>
</dbReference>
<dbReference type="Gene3D" id="3.30.43.10">
    <property type="entry name" value="Uridine Diphospho-n-acetylenolpyruvylglucosamine Reductase, domain 2"/>
    <property type="match status" value="1"/>
</dbReference>
<dbReference type="Gene3D" id="3.30.465.10">
    <property type="match status" value="1"/>
</dbReference>
<keyword evidence="5" id="KW-0408">Iron</keyword>
<reference evidence="7 8" key="1">
    <citation type="submission" date="2024-05" db="EMBL/GenBank/DDBJ databases">
        <authorList>
            <person name="Kim H.-Y."/>
            <person name="Kim E."/>
            <person name="Cai Y."/>
            <person name="Yang S.-M."/>
            <person name="Lee W."/>
        </authorList>
    </citation>
    <scope>NUCLEOTIDE SEQUENCE [LARGE SCALE GENOMIC DNA]</scope>
    <source>
        <strain evidence="7 8">FBL11</strain>
    </source>
</reference>
<keyword evidence="4" id="KW-0560">Oxidoreductase</keyword>
<dbReference type="SUPFAM" id="SSF55447">
    <property type="entry name" value="CO dehydrogenase flavoprotein C-terminal domain-like"/>
    <property type="match status" value="1"/>
</dbReference>
<dbReference type="Pfam" id="PF00941">
    <property type="entry name" value="FAD_binding_5"/>
    <property type="match status" value="1"/>
</dbReference>
<dbReference type="Gene3D" id="1.10.150.120">
    <property type="entry name" value="[2Fe-2S]-binding domain"/>
    <property type="match status" value="1"/>
</dbReference>
<dbReference type="InterPro" id="IPR036010">
    <property type="entry name" value="2Fe-2S_ferredoxin-like_sf"/>
</dbReference>
<feature type="domain" description="FAD-binding PCMH-type" evidence="6">
    <location>
        <begin position="245"/>
        <end position="463"/>
    </location>
</feature>
<keyword evidence="2" id="KW-0479">Metal-binding</keyword>
<keyword evidence="3" id="KW-0274">FAD</keyword>
<dbReference type="Proteomes" id="UP001461960">
    <property type="component" value="Unassembled WGS sequence"/>
</dbReference>
<dbReference type="Gene3D" id="3.30.390.50">
    <property type="entry name" value="CO dehydrogenase flavoprotein, C-terminal domain"/>
    <property type="match status" value="1"/>
</dbReference>
<dbReference type="SUPFAM" id="SSF54292">
    <property type="entry name" value="2Fe-2S ferredoxin-like"/>
    <property type="match status" value="1"/>
</dbReference>
<evidence type="ECO:0000256" key="3">
    <source>
        <dbReference type="ARBA" id="ARBA00022827"/>
    </source>
</evidence>
<dbReference type="RefSeq" id="WP_299215889.1">
    <property type="nucleotide sequence ID" value="NZ_JBDGHN010000002.1"/>
</dbReference>
<dbReference type="Pfam" id="PF03450">
    <property type="entry name" value="CO_deh_flav_C"/>
    <property type="match status" value="1"/>
</dbReference>
<organism evidence="7 8">
    <name type="scientific">Psychrobacter saeujeotis</name>
    <dbReference type="NCBI Taxonomy" id="3143436"/>
    <lineage>
        <taxon>Bacteria</taxon>
        <taxon>Pseudomonadati</taxon>
        <taxon>Pseudomonadota</taxon>
        <taxon>Gammaproteobacteria</taxon>
        <taxon>Moraxellales</taxon>
        <taxon>Moraxellaceae</taxon>
        <taxon>Psychrobacter</taxon>
    </lineage>
</organism>
<evidence type="ECO:0000256" key="1">
    <source>
        <dbReference type="ARBA" id="ARBA00022630"/>
    </source>
</evidence>
<dbReference type="InterPro" id="IPR002346">
    <property type="entry name" value="Mopterin_DH_FAD-bd"/>
</dbReference>
<dbReference type="InterPro" id="IPR001041">
    <property type="entry name" value="2Fe-2S_ferredoxin-type"/>
</dbReference>
<dbReference type="InterPro" id="IPR036318">
    <property type="entry name" value="FAD-bd_PCMH-like_sf"/>
</dbReference>
<dbReference type="InterPro" id="IPR006058">
    <property type="entry name" value="2Fe2S_fd_BS"/>
</dbReference>
<dbReference type="Gene3D" id="3.10.20.30">
    <property type="match status" value="1"/>
</dbReference>
<evidence type="ECO:0000313" key="8">
    <source>
        <dbReference type="Proteomes" id="UP001461960"/>
    </source>
</evidence>
<protein>
    <submittedName>
        <fullName evidence="7">FAD binding domain-containing protein</fullName>
    </submittedName>
</protein>
<dbReference type="PANTHER" id="PTHR45444:SF3">
    <property type="entry name" value="XANTHINE DEHYDROGENASE"/>
    <property type="match status" value="1"/>
</dbReference>
<dbReference type="PROSITE" id="PS00197">
    <property type="entry name" value="2FE2S_FER_1"/>
    <property type="match status" value="1"/>
</dbReference>
<dbReference type="SUPFAM" id="SSF56176">
    <property type="entry name" value="FAD-binding/transporter-associated domain-like"/>
    <property type="match status" value="1"/>
</dbReference>
<keyword evidence="1" id="KW-0285">Flavoprotein</keyword>
<dbReference type="InterPro" id="IPR016169">
    <property type="entry name" value="FAD-bd_PCMH_sub2"/>
</dbReference>
<dbReference type="Pfam" id="PF01799">
    <property type="entry name" value="Fer2_2"/>
    <property type="match status" value="1"/>
</dbReference>
<dbReference type="InterPro" id="IPR016208">
    <property type="entry name" value="Ald_Oxase/xanthine_DH-like"/>
</dbReference>
<keyword evidence="8" id="KW-1185">Reference proteome</keyword>
<dbReference type="InterPro" id="IPR012675">
    <property type="entry name" value="Beta-grasp_dom_sf"/>
</dbReference>
<evidence type="ECO:0000256" key="2">
    <source>
        <dbReference type="ARBA" id="ARBA00022723"/>
    </source>
</evidence>
<dbReference type="InterPro" id="IPR005107">
    <property type="entry name" value="CO_DH_flav_C"/>
</dbReference>
<dbReference type="InterPro" id="IPR016167">
    <property type="entry name" value="FAD-bd_PCMH_sub1"/>
</dbReference>
<evidence type="ECO:0000259" key="6">
    <source>
        <dbReference type="PROSITE" id="PS51387"/>
    </source>
</evidence>
<evidence type="ECO:0000256" key="4">
    <source>
        <dbReference type="ARBA" id="ARBA00023002"/>
    </source>
</evidence>
<dbReference type="EMBL" id="JBDGHN010000002">
    <property type="protein sequence ID" value="MEN2750835.1"/>
    <property type="molecule type" value="Genomic_DNA"/>
</dbReference>
<comment type="caution">
    <text evidence="7">The sequence shown here is derived from an EMBL/GenBank/DDBJ whole genome shotgun (WGS) entry which is preliminary data.</text>
</comment>
<proteinExistence type="predicted"/>